<feature type="transmembrane region" description="Helical" evidence="1">
    <location>
        <begin position="29"/>
        <end position="50"/>
    </location>
</feature>
<comment type="caution">
    <text evidence="2">The sequence shown here is derived from an EMBL/GenBank/DDBJ whole genome shotgun (WGS) entry which is preliminary data.</text>
</comment>
<proteinExistence type="predicted"/>
<dbReference type="EMBL" id="BSUM01000001">
    <property type="protein sequence ID" value="GMA30624.1"/>
    <property type="molecule type" value="Genomic_DNA"/>
</dbReference>
<name>A0AA37UHF9_9MICO</name>
<protein>
    <recommendedName>
        <fullName evidence="4">LGFP repeat-containing protein</fullName>
    </recommendedName>
</protein>
<keyword evidence="1" id="KW-0812">Transmembrane</keyword>
<dbReference type="AlphaFoldDB" id="A0AA37UHF9"/>
<keyword evidence="3" id="KW-1185">Reference proteome</keyword>
<dbReference type="Pfam" id="PF08310">
    <property type="entry name" value="LGFP"/>
    <property type="match status" value="1"/>
</dbReference>
<reference evidence="2" key="2">
    <citation type="submission" date="2023-02" db="EMBL/GenBank/DDBJ databases">
        <authorList>
            <person name="Sun Q."/>
            <person name="Mori K."/>
        </authorList>
    </citation>
    <scope>NUCLEOTIDE SEQUENCE</scope>
    <source>
        <strain evidence="2">NBRC 112290</strain>
    </source>
</reference>
<evidence type="ECO:0008006" key="4">
    <source>
        <dbReference type="Google" id="ProtNLM"/>
    </source>
</evidence>
<evidence type="ECO:0000313" key="2">
    <source>
        <dbReference type="EMBL" id="GMA30624.1"/>
    </source>
</evidence>
<gene>
    <name evidence="2" type="ORF">GCM10025875_06160</name>
</gene>
<evidence type="ECO:0000313" key="3">
    <source>
        <dbReference type="Proteomes" id="UP001157161"/>
    </source>
</evidence>
<keyword evidence="1" id="KW-0472">Membrane</keyword>
<reference evidence="2" key="1">
    <citation type="journal article" date="2014" name="Int. J. Syst. Evol. Microbiol.">
        <title>Complete genome sequence of Corynebacterium casei LMG S-19264T (=DSM 44701T), isolated from a smear-ripened cheese.</title>
        <authorList>
            <consortium name="US DOE Joint Genome Institute (JGI-PGF)"/>
            <person name="Walter F."/>
            <person name="Albersmeier A."/>
            <person name="Kalinowski J."/>
            <person name="Ruckert C."/>
        </authorList>
    </citation>
    <scope>NUCLEOTIDE SEQUENCE</scope>
    <source>
        <strain evidence="2">NBRC 112290</strain>
    </source>
</reference>
<dbReference type="InterPro" id="IPR006311">
    <property type="entry name" value="TAT_signal"/>
</dbReference>
<dbReference type="PROSITE" id="PS51318">
    <property type="entry name" value="TAT"/>
    <property type="match status" value="1"/>
</dbReference>
<evidence type="ECO:0000256" key="1">
    <source>
        <dbReference type="SAM" id="Phobius"/>
    </source>
</evidence>
<dbReference type="InterPro" id="IPR013207">
    <property type="entry name" value="LGFP"/>
</dbReference>
<sequence length="310" mass="33743">MGAFDRSIALTEEKYVNTTTVARNVRRRLVTALAAVAIALGVGAVAAPAATAAPSGWWTWDAPGWGWEKTRWEGVWYTSPYGQHLVPDNFHEFDDEHAAYGGGGGRLGYPTSGVRQQTWGPISAGGYWQTFERGTIYGSFEGTHTLLNGSGITQHFNRIGGGSSAVGYPAAPEVQEAPGWWYREFSNGYVFASRNGVHAVAGQLATEHKYQGGGSGLGYPTAPRRQDAPGFGYQTFERGVVYCTPYTQSRENCKTVRGGFLRLHAQYGGGTGRLGYPTGNQFYYSGDGSWNQSFERGFVEIFNNGRVRIS</sequence>
<accession>A0AA37UHF9</accession>
<organism evidence="2 3">
    <name type="scientific">Litorihabitans aurantiacus</name>
    <dbReference type="NCBI Taxonomy" id="1930061"/>
    <lineage>
        <taxon>Bacteria</taxon>
        <taxon>Bacillati</taxon>
        <taxon>Actinomycetota</taxon>
        <taxon>Actinomycetes</taxon>
        <taxon>Micrococcales</taxon>
        <taxon>Beutenbergiaceae</taxon>
        <taxon>Litorihabitans</taxon>
    </lineage>
</organism>
<keyword evidence="1" id="KW-1133">Transmembrane helix</keyword>
<dbReference type="Proteomes" id="UP001157161">
    <property type="component" value="Unassembled WGS sequence"/>
</dbReference>